<name>A0A7H9AUR6_9FLAO</name>
<evidence type="ECO:0000256" key="1">
    <source>
        <dbReference type="ARBA" id="ARBA00009986"/>
    </source>
</evidence>
<dbReference type="SUPFAM" id="SSF53720">
    <property type="entry name" value="ALDH-like"/>
    <property type="match status" value="1"/>
</dbReference>
<sequence length="475" mass="51490">MHDTMKVRNPRTGEYDYELMEDALEMVEKKATEIRSAQKAWQHLAIGERVAVLQKWLGSFTEFQTEIAEQLAIDTARKRISKVETSGIIGLMQAWIYRAPQLYNPPAERPSASATTVQIGQQWVPYGLVGVISPWNFPLLLALIDTIPALMAGCGVLLKPSEVTPRFMDGLEKSIAAVPELAAVLKLVRGGAETGKAVVNNSDAICFTGSVPTGKKIGAVCAERFIPAFLELGGKDPAIVLADADLEVATDAVLRSCVGATGQACQSLERIYVHESIYDTFVEKITKKAAAVTLTTNPDEGQMGPLIFEKQAEKIQEQIDDAVAKGATILTGGKVENIEGGLWCAPTVLTNVTHDMDVMVEETFGPLIPIMSFSTDDQALEWANDSIFGLSASVFSKDRDKALAIASQIEAGAISINDGSLTNKVYDAEKNSFKESGINGSRMGDAGFLRYFRKKAILIQTAYPETMANFEENPS</sequence>
<protein>
    <submittedName>
        <fullName evidence="6">Aldehyde dehydrogenase family protein</fullName>
    </submittedName>
</protein>
<dbReference type="FunFam" id="3.40.309.10:FF:000009">
    <property type="entry name" value="Aldehyde dehydrogenase A"/>
    <property type="match status" value="1"/>
</dbReference>
<dbReference type="EMBL" id="CP058595">
    <property type="protein sequence ID" value="QLG47219.1"/>
    <property type="molecule type" value="Genomic_DNA"/>
</dbReference>
<feature type="domain" description="Aldehyde dehydrogenase" evidence="5">
    <location>
        <begin position="3"/>
        <end position="456"/>
    </location>
</feature>
<dbReference type="CDD" id="cd07099">
    <property type="entry name" value="ALDH_DDALDH"/>
    <property type="match status" value="1"/>
</dbReference>
<dbReference type="PROSITE" id="PS00687">
    <property type="entry name" value="ALDEHYDE_DEHYDR_GLU"/>
    <property type="match status" value="1"/>
</dbReference>
<dbReference type="GO" id="GO:0016620">
    <property type="term" value="F:oxidoreductase activity, acting on the aldehyde or oxo group of donors, NAD or NADP as acceptor"/>
    <property type="evidence" value="ECO:0007669"/>
    <property type="project" value="InterPro"/>
</dbReference>
<gene>
    <name evidence="6" type="ORF">HYG79_06685</name>
</gene>
<evidence type="ECO:0000256" key="3">
    <source>
        <dbReference type="PROSITE-ProRule" id="PRU10007"/>
    </source>
</evidence>
<keyword evidence="2 4" id="KW-0560">Oxidoreductase</keyword>
<dbReference type="InterPro" id="IPR029510">
    <property type="entry name" value="Ald_DH_CS_GLU"/>
</dbReference>
<dbReference type="PANTHER" id="PTHR11699">
    <property type="entry name" value="ALDEHYDE DEHYDROGENASE-RELATED"/>
    <property type="match status" value="1"/>
</dbReference>
<dbReference type="InterPro" id="IPR016163">
    <property type="entry name" value="Ald_DH_C"/>
</dbReference>
<evidence type="ECO:0000259" key="5">
    <source>
        <dbReference type="Pfam" id="PF00171"/>
    </source>
</evidence>
<accession>A0A7H9AUR6</accession>
<feature type="active site" evidence="3">
    <location>
        <position position="231"/>
    </location>
</feature>
<dbReference type="Proteomes" id="UP000509302">
    <property type="component" value="Chromosome"/>
</dbReference>
<dbReference type="Pfam" id="PF00171">
    <property type="entry name" value="Aldedh"/>
    <property type="match status" value="1"/>
</dbReference>
<evidence type="ECO:0000313" key="7">
    <source>
        <dbReference type="Proteomes" id="UP000509302"/>
    </source>
</evidence>
<dbReference type="KEGG" id="cagg:HYG79_06685"/>
<dbReference type="Gene3D" id="3.40.605.10">
    <property type="entry name" value="Aldehyde Dehydrogenase, Chain A, domain 1"/>
    <property type="match status" value="1"/>
</dbReference>
<keyword evidence="7" id="KW-1185">Reference proteome</keyword>
<evidence type="ECO:0000313" key="6">
    <source>
        <dbReference type="EMBL" id="QLG47219.1"/>
    </source>
</evidence>
<dbReference type="InterPro" id="IPR016161">
    <property type="entry name" value="Ald_DH/histidinol_DH"/>
</dbReference>
<evidence type="ECO:0000256" key="4">
    <source>
        <dbReference type="RuleBase" id="RU003345"/>
    </source>
</evidence>
<dbReference type="InterPro" id="IPR015590">
    <property type="entry name" value="Aldehyde_DH_dom"/>
</dbReference>
<proteinExistence type="inferred from homology"/>
<dbReference type="AlphaFoldDB" id="A0A7H9AUR6"/>
<evidence type="ECO:0000256" key="2">
    <source>
        <dbReference type="ARBA" id="ARBA00023002"/>
    </source>
</evidence>
<dbReference type="Gene3D" id="3.40.309.10">
    <property type="entry name" value="Aldehyde Dehydrogenase, Chain A, domain 2"/>
    <property type="match status" value="1"/>
</dbReference>
<reference evidence="6 7" key="1">
    <citation type="journal article" date="2006" name="Int. J. Syst. Evol. Microbiol.">
        <title>Costertonia aggregata gen. nov., sp. nov., a mesophilic marine bacterium of the family Flavobacteriaceae, isolated from a mature biofilm.</title>
        <authorList>
            <person name="Kwon K.K."/>
            <person name="Lee Y.K."/>
            <person name="Lee H.K."/>
        </authorList>
    </citation>
    <scope>NUCLEOTIDE SEQUENCE [LARGE SCALE GENOMIC DNA]</scope>
    <source>
        <strain evidence="6 7">KCCM 42265</strain>
    </source>
</reference>
<dbReference type="InterPro" id="IPR016162">
    <property type="entry name" value="Ald_DH_N"/>
</dbReference>
<organism evidence="6 7">
    <name type="scientific">Costertonia aggregata</name>
    <dbReference type="NCBI Taxonomy" id="343403"/>
    <lineage>
        <taxon>Bacteria</taxon>
        <taxon>Pseudomonadati</taxon>
        <taxon>Bacteroidota</taxon>
        <taxon>Flavobacteriia</taxon>
        <taxon>Flavobacteriales</taxon>
        <taxon>Flavobacteriaceae</taxon>
        <taxon>Costertonia</taxon>
    </lineage>
</organism>
<comment type="similarity">
    <text evidence="1 4">Belongs to the aldehyde dehydrogenase family.</text>
</comment>